<accession>A0A5J5C8P5</accession>
<evidence type="ECO:0000313" key="2">
    <source>
        <dbReference type="EMBL" id="KAA8578102.1"/>
    </source>
</evidence>
<feature type="compositionally biased region" description="Basic residues" evidence="1">
    <location>
        <begin position="1"/>
        <end position="20"/>
    </location>
</feature>
<feature type="region of interest" description="Disordered" evidence="1">
    <location>
        <begin position="1"/>
        <end position="54"/>
    </location>
</feature>
<dbReference type="EMBL" id="VOFY01001128">
    <property type="protein sequence ID" value="KAA8578102.1"/>
    <property type="molecule type" value="Genomic_DNA"/>
</dbReference>
<gene>
    <name evidence="2" type="ORF">FQN60_002567</name>
</gene>
<organism evidence="2 3">
    <name type="scientific">Etheostoma spectabile</name>
    <name type="common">orangethroat darter</name>
    <dbReference type="NCBI Taxonomy" id="54343"/>
    <lineage>
        <taxon>Eukaryota</taxon>
        <taxon>Metazoa</taxon>
        <taxon>Chordata</taxon>
        <taxon>Craniata</taxon>
        <taxon>Vertebrata</taxon>
        <taxon>Euteleostomi</taxon>
        <taxon>Actinopterygii</taxon>
        <taxon>Neopterygii</taxon>
        <taxon>Teleostei</taxon>
        <taxon>Neoteleostei</taxon>
        <taxon>Acanthomorphata</taxon>
        <taxon>Eupercaria</taxon>
        <taxon>Perciformes</taxon>
        <taxon>Percoidei</taxon>
        <taxon>Percidae</taxon>
        <taxon>Etheostomatinae</taxon>
        <taxon>Etheostoma</taxon>
    </lineage>
</organism>
<evidence type="ECO:0000313" key="3">
    <source>
        <dbReference type="Proteomes" id="UP000327493"/>
    </source>
</evidence>
<dbReference type="AlphaFoldDB" id="A0A5J5C8P5"/>
<protein>
    <submittedName>
        <fullName evidence="2">Uncharacterized protein</fullName>
    </submittedName>
</protein>
<proteinExistence type="predicted"/>
<dbReference type="PANTHER" id="PTHR47049:SF6">
    <property type="entry name" value="PIEZO-TYPE MECHANOSENSITIVE ION CHANNEL COMPONENT"/>
    <property type="match status" value="1"/>
</dbReference>
<reference evidence="2 3" key="1">
    <citation type="submission" date="2019-08" db="EMBL/GenBank/DDBJ databases">
        <title>A chromosome-level genome assembly, high-density linkage maps, and genome scans reveal the genomic architecture of hybrid incompatibilities underlying speciation via character displacement in darters (Percidae: Etheostominae).</title>
        <authorList>
            <person name="Moran R.L."/>
            <person name="Catchen J.M."/>
            <person name="Fuller R.C."/>
        </authorList>
    </citation>
    <scope>NUCLEOTIDE SEQUENCE [LARGE SCALE GENOMIC DNA]</scope>
    <source>
        <strain evidence="2">EspeVRDwgs_2016</strain>
        <tissue evidence="2">Muscle</tissue>
    </source>
</reference>
<feature type="region of interest" description="Disordered" evidence="1">
    <location>
        <begin position="130"/>
        <end position="181"/>
    </location>
</feature>
<dbReference type="PANTHER" id="PTHR47049">
    <property type="entry name" value="PIEZO-TYPE MECHANOSENSITIVE ION CHANNEL HOMOLOG"/>
    <property type="match status" value="1"/>
</dbReference>
<feature type="compositionally biased region" description="Acidic residues" evidence="1">
    <location>
        <begin position="30"/>
        <end position="51"/>
    </location>
</feature>
<evidence type="ECO:0000256" key="1">
    <source>
        <dbReference type="SAM" id="MobiDB-lite"/>
    </source>
</evidence>
<dbReference type="Proteomes" id="UP000327493">
    <property type="component" value="Unassembled WGS sequence"/>
</dbReference>
<comment type="caution">
    <text evidence="2">The sequence shown here is derived from an EMBL/GenBank/DDBJ whole genome shotgun (WGS) entry which is preliminary data.</text>
</comment>
<feature type="non-terminal residue" evidence="2">
    <location>
        <position position="181"/>
    </location>
</feature>
<dbReference type="InterPro" id="IPR027272">
    <property type="entry name" value="Piezo"/>
</dbReference>
<name>A0A5J5C8P5_9PERO</name>
<dbReference type="GO" id="GO:0008381">
    <property type="term" value="F:mechanosensitive monoatomic ion channel activity"/>
    <property type="evidence" value="ECO:0007669"/>
    <property type="project" value="InterPro"/>
</dbReference>
<sequence>MRARKNQKKLWKKSSSKRRSRKEEKREAGVIEEEEETEEDEEEEEEEEEGPDTVLRRFSNTMRFCWVLLSALLDSLTAWLNGLCQEHIDISTVLRIERCMLTQQAKQGNVPTREAIHLYYQEQMMKSSSESGLNYSTHEAKETLGGAEETPGATEETPGATEETPGAAEETPGAAEETPGA</sequence>
<keyword evidence="3" id="KW-1185">Reference proteome</keyword>
<feature type="compositionally biased region" description="Low complexity" evidence="1">
    <location>
        <begin position="145"/>
        <end position="181"/>
    </location>
</feature>
<dbReference type="GO" id="GO:0016020">
    <property type="term" value="C:membrane"/>
    <property type="evidence" value="ECO:0007669"/>
    <property type="project" value="InterPro"/>
</dbReference>